<evidence type="ECO:0000313" key="3">
    <source>
        <dbReference type="Proteomes" id="UP000291572"/>
    </source>
</evidence>
<keyword evidence="1" id="KW-1133">Transmembrane helix</keyword>
<dbReference type="EMBL" id="SEOO01000072">
    <property type="protein sequence ID" value="RYM05712.1"/>
    <property type="molecule type" value="Genomic_DNA"/>
</dbReference>
<accession>A0A8G1ZDD1</accession>
<organism evidence="2 3">
    <name type="scientific">Sphingobium cupriresistens</name>
    <dbReference type="NCBI Taxonomy" id="1132417"/>
    <lineage>
        <taxon>Bacteria</taxon>
        <taxon>Pseudomonadati</taxon>
        <taxon>Pseudomonadota</taxon>
        <taxon>Alphaproteobacteria</taxon>
        <taxon>Sphingomonadales</taxon>
        <taxon>Sphingomonadaceae</taxon>
        <taxon>Sphingobium</taxon>
    </lineage>
</organism>
<dbReference type="InterPro" id="IPR012902">
    <property type="entry name" value="N_methyl_site"/>
</dbReference>
<protein>
    <submittedName>
        <fullName evidence="2">Prepilin-type N-terminal cleavage/methylation domain-containing protein</fullName>
    </submittedName>
</protein>
<dbReference type="AlphaFoldDB" id="A0A8G1ZDD1"/>
<reference evidence="2 3" key="1">
    <citation type="submission" date="2019-02" db="EMBL/GenBank/DDBJ databases">
        <authorList>
            <person name="Feng G."/>
        </authorList>
    </citation>
    <scope>NUCLEOTIDE SEQUENCE [LARGE SCALE GENOMIC DNA]</scope>
    <source>
        <strain evidence="2 3">CCTCC AB 2011146</strain>
    </source>
</reference>
<keyword evidence="1" id="KW-0812">Transmembrane</keyword>
<keyword evidence="1" id="KW-0472">Membrane</keyword>
<feature type="transmembrane region" description="Helical" evidence="1">
    <location>
        <begin position="32"/>
        <end position="56"/>
    </location>
</feature>
<proteinExistence type="predicted"/>
<dbReference type="Proteomes" id="UP000291572">
    <property type="component" value="Unassembled WGS sequence"/>
</dbReference>
<comment type="caution">
    <text evidence="2">The sequence shown here is derived from an EMBL/GenBank/DDBJ whole genome shotgun (WGS) entry which is preliminary data.</text>
</comment>
<evidence type="ECO:0000313" key="2">
    <source>
        <dbReference type="EMBL" id="RYM05712.1"/>
    </source>
</evidence>
<sequence length="285" mass="30631">MFRPFSANGMRNLSIEGLLTPRSPTKGGAMRAAFSLVELSIVLVILGLLTGGILAGQSLIRAAELRAIPTEYDRWVAATQVFRDRYMALPGDMRNATAFWGFVAGNASDNYTTSCNTTPSTDMRTCNGNGDGKSEASIEGFRFWQHLANAGLAEGNFTGMDDGGFSVIGKNIPASKFGGGSGWQRHYISSPYAGTTHTFAGKYGSLFVFGKPSPSDYSLRSGVLGAQELWNIDTKMDDGRPATGNVRAYNYGPPCTDTAADPTNMNAQYQLDSNTRACAAYFIDR</sequence>
<name>A0A8G1ZDD1_9SPHN</name>
<dbReference type="InterPro" id="IPR045584">
    <property type="entry name" value="Pilin-like"/>
</dbReference>
<dbReference type="NCBIfam" id="TIGR02532">
    <property type="entry name" value="IV_pilin_GFxxxE"/>
    <property type="match status" value="1"/>
</dbReference>
<dbReference type="SUPFAM" id="SSF54523">
    <property type="entry name" value="Pili subunits"/>
    <property type="match status" value="1"/>
</dbReference>
<evidence type="ECO:0000256" key="1">
    <source>
        <dbReference type="SAM" id="Phobius"/>
    </source>
</evidence>
<dbReference type="OrthoDB" id="7595401at2"/>
<gene>
    <name evidence="2" type="ORF">EWH12_20935</name>
</gene>